<feature type="binding site" evidence="1">
    <location>
        <position position="321"/>
    </location>
    <ligand>
        <name>Zn(2+)</name>
        <dbReference type="ChEBI" id="CHEBI:29105"/>
    </ligand>
</feature>
<evidence type="ECO:0000313" key="3">
    <source>
        <dbReference type="Proteomes" id="UP000239706"/>
    </source>
</evidence>
<evidence type="ECO:0000256" key="1">
    <source>
        <dbReference type="PIRSR" id="PIRSR607822-1"/>
    </source>
</evidence>
<dbReference type="PRINTS" id="PR01950">
    <property type="entry name" value="LANCSUPER"/>
</dbReference>
<dbReference type="SUPFAM" id="SSF158745">
    <property type="entry name" value="LanC-like"/>
    <property type="match status" value="1"/>
</dbReference>
<sequence length="415" mass="48365">MLFKYVENQYDSEILNPIYYTDLLLLASEAYPLLEDKEKWANVSYDMCKAMKQSLERYGILGGKPSMMGGLGYMCFAVNAFKKNTGNLPNFSQSLNKLLLESSGKYANTLIESKAETFMSQYDAILGLSGALYYLLDLKWTIDEKRHLERIVDYLIGLTKYHEYKGHYIINFHITRENQFREDEKKYFTDGNFNFGLSHGMMGPLIAMAKAWKRGIRVDGLKDAIEELFNIYEQFKKYKGDIPIWPTQLSFDDYIKGEFNEDTRPVISSWCYGNISIARGMQKTAQYMKWIEKEKEYKKDLINIINQPIEDYNLNSPILCHGYASVLCERTFAYRENKDKEFVETIEENINTMINMFKENNGYIEKHKEILQDENRITEGYFEDLSFLQGTSGIILSLLGAIFEDLDYGRLLLVD</sequence>
<reference evidence="2 3" key="1">
    <citation type="submission" date="2018-03" db="EMBL/GenBank/DDBJ databases">
        <title>Genome sequence of Clostridium liquoris DSM 100320.</title>
        <authorList>
            <person name="Poehlein A."/>
            <person name="Daniel R."/>
        </authorList>
    </citation>
    <scope>NUCLEOTIDE SEQUENCE [LARGE SCALE GENOMIC DNA]</scope>
    <source>
        <strain evidence="2 3">DSM 100320</strain>
    </source>
</reference>
<dbReference type="InterPro" id="IPR007822">
    <property type="entry name" value="LANC-like"/>
</dbReference>
<feature type="binding site" evidence="1">
    <location>
        <position position="320"/>
    </location>
    <ligand>
        <name>Zn(2+)</name>
        <dbReference type="ChEBI" id="CHEBI:29105"/>
    </ligand>
</feature>
<dbReference type="InterPro" id="IPR033889">
    <property type="entry name" value="LanC"/>
</dbReference>
<feature type="binding site" evidence="1">
    <location>
        <position position="271"/>
    </location>
    <ligand>
        <name>Zn(2+)</name>
        <dbReference type="ChEBI" id="CHEBI:29105"/>
    </ligand>
</feature>
<dbReference type="Gene3D" id="1.50.10.20">
    <property type="match status" value="1"/>
</dbReference>
<dbReference type="Proteomes" id="UP000239706">
    <property type="component" value="Unassembled WGS sequence"/>
</dbReference>
<evidence type="ECO:0000313" key="2">
    <source>
        <dbReference type="EMBL" id="PRR80561.1"/>
    </source>
</evidence>
<organism evidence="2 3">
    <name type="scientific">Clostridium liquoris</name>
    <dbReference type="NCBI Taxonomy" id="1289519"/>
    <lineage>
        <taxon>Bacteria</taxon>
        <taxon>Bacillati</taxon>
        <taxon>Bacillota</taxon>
        <taxon>Clostridia</taxon>
        <taxon>Eubacteriales</taxon>
        <taxon>Clostridiaceae</taxon>
        <taxon>Clostridium</taxon>
    </lineage>
</organism>
<proteinExistence type="predicted"/>
<comment type="caution">
    <text evidence="2">The sequence shown here is derived from an EMBL/GenBank/DDBJ whole genome shotgun (WGS) entry which is preliminary data.</text>
</comment>
<dbReference type="CDD" id="cd04793">
    <property type="entry name" value="LanC"/>
    <property type="match status" value="1"/>
</dbReference>
<name>A0A2T0B9I7_9CLOT</name>
<dbReference type="AlphaFoldDB" id="A0A2T0B9I7"/>
<dbReference type="PRINTS" id="PR01955">
    <property type="entry name" value="LANCFRANKIA"/>
</dbReference>
<dbReference type="GO" id="GO:0046872">
    <property type="term" value="F:metal ion binding"/>
    <property type="evidence" value="ECO:0007669"/>
    <property type="project" value="UniProtKB-KW"/>
</dbReference>
<protein>
    <submittedName>
        <fullName evidence="2">Nisin biosynthesis protein NisC</fullName>
    </submittedName>
</protein>
<gene>
    <name evidence="2" type="primary">nisC</name>
    <name evidence="2" type="ORF">CLLI_01340</name>
</gene>
<dbReference type="EMBL" id="PVXO01000005">
    <property type="protein sequence ID" value="PRR80561.1"/>
    <property type="molecule type" value="Genomic_DNA"/>
</dbReference>
<dbReference type="SMART" id="SM01260">
    <property type="entry name" value="LANC_like"/>
    <property type="match status" value="1"/>
</dbReference>
<keyword evidence="1" id="KW-0862">Zinc</keyword>
<dbReference type="RefSeq" id="WP_170063613.1">
    <property type="nucleotide sequence ID" value="NZ_PVXO01000005.1"/>
</dbReference>
<accession>A0A2T0B9I7</accession>
<dbReference type="GO" id="GO:0031179">
    <property type="term" value="P:peptide modification"/>
    <property type="evidence" value="ECO:0007669"/>
    <property type="project" value="InterPro"/>
</dbReference>
<keyword evidence="3" id="KW-1185">Reference proteome</keyword>
<keyword evidence="1" id="KW-0479">Metal-binding</keyword>
<dbReference type="Pfam" id="PF05147">
    <property type="entry name" value="LANC_like"/>
    <property type="match status" value="1"/>
</dbReference>